<dbReference type="EMBL" id="JBJJXI010000103">
    <property type="protein sequence ID" value="KAL3392578.1"/>
    <property type="molecule type" value="Genomic_DNA"/>
</dbReference>
<reference evidence="1 2" key="1">
    <citation type="journal article" date="2024" name="bioRxiv">
        <title>A reference genome for Trichogramma kaykai: A tiny desert-dwelling parasitoid wasp with competing sex-ratio distorters.</title>
        <authorList>
            <person name="Culotta J."/>
            <person name="Lindsey A.R."/>
        </authorList>
    </citation>
    <scope>NUCLEOTIDE SEQUENCE [LARGE SCALE GENOMIC DNA]</scope>
    <source>
        <strain evidence="1 2">KSX58</strain>
    </source>
</reference>
<proteinExistence type="predicted"/>
<protein>
    <submittedName>
        <fullName evidence="1">Uncharacterized protein</fullName>
    </submittedName>
</protein>
<evidence type="ECO:0000313" key="1">
    <source>
        <dbReference type="EMBL" id="KAL3392578.1"/>
    </source>
</evidence>
<gene>
    <name evidence="1" type="ORF">TKK_012893</name>
</gene>
<keyword evidence="2" id="KW-1185">Reference proteome</keyword>
<name>A0ABD2WI01_9HYME</name>
<organism evidence="1 2">
    <name type="scientific">Trichogramma kaykai</name>
    <dbReference type="NCBI Taxonomy" id="54128"/>
    <lineage>
        <taxon>Eukaryota</taxon>
        <taxon>Metazoa</taxon>
        <taxon>Ecdysozoa</taxon>
        <taxon>Arthropoda</taxon>
        <taxon>Hexapoda</taxon>
        <taxon>Insecta</taxon>
        <taxon>Pterygota</taxon>
        <taxon>Neoptera</taxon>
        <taxon>Endopterygota</taxon>
        <taxon>Hymenoptera</taxon>
        <taxon>Apocrita</taxon>
        <taxon>Proctotrupomorpha</taxon>
        <taxon>Chalcidoidea</taxon>
        <taxon>Trichogrammatidae</taxon>
        <taxon>Trichogramma</taxon>
    </lineage>
</organism>
<evidence type="ECO:0000313" key="2">
    <source>
        <dbReference type="Proteomes" id="UP001627154"/>
    </source>
</evidence>
<dbReference type="Proteomes" id="UP001627154">
    <property type="component" value="Unassembled WGS sequence"/>
</dbReference>
<accession>A0ABD2WI01</accession>
<sequence>MKELDTRLLRERELWREPDLERLDLRRERELWRERDLERLDLRRERELWRERDLERPDLRRERELWRERDLERPDLRLEDELWREHDRERPDLFGSENFMLLGATNSRVLFDSEVLLSGSLLKLSATESDSESKIVCSFSTDLLLETLMEFVRIGRFSFMKISLGLLLLMTSSCKGRRCTFTTIGRKNEFSFELLTICSLLDCNQIRDNGYNEIYNDEFDAPPMEQTCDVENENLRGRPKNLKEFIESREFSEKIDIKVDRTRGEIFMMLLKFSVTYGHSATAMTNLFKLINNIFEQPILPNSKYILDKLLSSDKLVEFHAVCSECSSYIGRYGENVTIKECHLCHEPIDVSKSSNDSYFVLIDPSQQIIDLIQTHEHHVNAILNERIASDEFIEDIYDAKMYVEFRDKLPFEKRNNYITLSFNTDGAVKFENSKTSIWPIYLMINELPIQDRLNKLVCCGLWFNKTGFTQPWNNIFFYAFPPFHLILKKQTTPVVEKAFPGDRAVINEAFRRQKYPAEFIEIGIASIESSTIANYEVSLRKW</sequence>
<comment type="caution">
    <text evidence="1">The sequence shown here is derived from an EMBL/GenBank/DDBJ whole genome shotgun (WGS) entry which is preliminary data.</text>
</comment>
<dbReference type="AlphaFoldDB" id="A0ABD2WI01"/>